<dbReference type="Proteomes" id="UP000320735">
    <property type="component" value="Unassembled WGS sequence"/>
</dbReference>
<dbReference type="RefSeq" id="WP_146371196.1">
    <property type="nucleotide sequence ID" value="NZ_SJPP01000001.1"/>
</dbReference>
<evidence type="ECO:0000313" key="2">
    <source>
        <dbReference type="EMBL" id="TWU13939.1"/>
    </source>
</evidence>
<comment type="caution">
    <text evidence="2">The sequence shown here is derived from an EMBL/GenBank/DDBJ whole genome shotgun (WGS) entry which is preliminary data.</text>
</comment>
<sequence precursor="true">MRNILQIKWVIAGILAVAPLATTADAQDVTGAFGDAQNVTGKENILGRRDLGAIVKQQDLDSYWLDQRTWYEYGYRPHVNLDRIHYPPRGVNSYSTGPAWEVGDKLDLGDPAAKYKIQLGKDGTWH</sequence>
<proteinExistence type="predicted"/>
<dbReference type="OrthoDB" id="9774608at2"/>
<evidence type="ECO:0000313" key="3">
    <source>
        <dbReference type="Proteomes" id="UP000320735"/>
    </source>
</evidence>
<name>A0A5C6BST3_9PLAN</name>
<reference evidence="2 3" key="1">
    <citation type="submission" date="2019-02" db="EMBL/GenBank/DDBJ databases">
        <title>Deep-cultivation of Planctomycetes and their phenomic and genomic characterization uncovers novel biology.</title>
        <authorList>
            <person name="Wiegand S."/>
            <person name="Jogler M."/>
            <person name="Boedeker C."/>
            <person name="Pinto D."/>
            <person name="Vollmers J."/>
            <person name="Rivas-Marin E."/>
            <person name="Kohn T."/>
            <person name="Peeters S.H."/>
            <person name="Heuer A."/>
            <person name="Rast P."/>
            <person name="Oberbeckmann S."/>
            <person name="Bunk B."/>
            <person name="Jeske O."/>
            <person name="Meyerdierks A."/>
            <person name="Storesund J.E."/>
            <person name="Kallscheuer N."/>
            <person name="Luecker S."/>
            <person name="Lage O.M."/>
            <person name="Pohl T."/>
            <person name="Merkel B.J."/>
            <person name="Hornburger P."/>
            <person name="Mueller R.-W."/>
            <person name="Bruemmer F."/>
            <person name="Labrenz M."/>
            <person name="Spormann A.M."/>
            <person name="Op Den Camp H."/>
            <person name="Overmann J."/>
            <person name="Amann R."/>
            <person name="Jetten M.S.M."/>
            <person name="Mascher T."/>
            <person name="Medema M.H."/>
            <person name="Devos D.P."/>
            <person name="Kaster A.-K."/>
            <person name="Ovreas L."/>
            <person name="Rohde M."/>
            <person name="Galperin M.Y."/>
            <person name="Jogler C."/>
        </authorList>
    </citation>
    <scope>NUCLEOTIDE SEQUENCE [LARGE SCALE GENOMIC DNA]</scope>
    <source>
        <strain evidence="2 3">CA54</strain>
    </source>
</reference>
<dbReference type="EMBL" id="SJPP01000001">
    <property type="protein sequence ID" value="TWU13939.1"/>
    <property type="molecule type" value="Genomic_DNA"/>
</dbReference>
<feature type="signal peptide" evidence="1">
    <location>
        <begin position="1"/>
        <end position="26"/>
    </location>
</feature>
<keyword evidence="3" id="KW-1185">Reference proteome</keyword>
<protein>
    <submittedName>
        <fullName evidence="2">Uncharacterized protein</fullName>
    </submittedName>
</protein>
<keyword evidence="1" id="KW-0732">Signal</keyword>
<feature type="chain" id="PRO_5023027944" evidence="1">
    <location>
        <begin position="27"/>
        <end position="126"/>
    </location>
</feature>
<dbReference type="AlphaFoldDB" id="A0A5C6BST3"/>
<gene>
    <name evidence="2" type="ORF">CA54_27810</name>
</gene>
<evidence type="ECO:0000256" key="1">
    <source>
        <dbReference type="SAM" id="SignalP"/>
    </source>
</evidence>
<accession>A0A5C6BST3</accession>
<organism evidence="2 3">
    <name type="scientific">Symmachiella macrocystis</name>
    <dbReference type="NCBI Taxonomy" id="2527985"/>
    <lineage>
        <taxon>Bacteria</taxon>
        <taxon>Pseudomonadati</taxon>
        <taxon>Planctomycetota</taxon>
        <taxon>Planctomycetia</taxon>
        <taxon>Planctomycetales</taxon>
        <taxon>Planctomycetaceae</taxon>
        <taxon>Symmachiella</taxon>
    </lineage>
</organism>